<sequence length="303" mass="31343">MLSILPRAQITCDSAVKYECDGSWETESASSPRAGGAPREAEAELLRRREAEAKAERAAGSGRRSSHGPCPSSSSSSSTSLSTSVAALGRPPTTALARGDARAPYCRAAAPRRLPARHRRLYMLPAAALSPPRRPRSSASAAGRPRRLRLRLSRPSPPSPSSFSTSSSYTAPPPPSRAAACCLPLRADYCGCMASCCGAAAGPRVADGGGGGALGQRRRRSRVRPAEAVEPRAAGGDDEAAWSWKASGGGPRGGAVRGRRRRRSRAWPAEAAQPAASGGGGPRVAGGGAFSRGERRRLAGERG</sequence>
<protein>
    <submittedName>
        <fullName evidence="2">Uncharacterized protein</fullName>
    </submittedName>
</protein>
<dbReference type="Proteomes" id="UP000817658">
    <property type="component" value="Chromosome 1"/>
</dbReference>
<feature type="region of interest" description="Disordered" evidence="1">
    <location>
        <begin position="125"/>
        <end position="174"/>
    </location>
</feature>
<feature type="compositionally biased region" description="Low complexity" evidence="1">
    <location>
        <begin position="161"/>
        <end position="170"/>
    </location>
</feature>
<feature type="region of interest" description="Disordered" evidence="1">
    <location>
        <begin position="23"/>
        <end position="87"/>
    </location>
</feature>
<reference evidence="2" key="1">
    <citation type="journal article" date="2002" name="Nature">
        <title>The genome sequence and structure of rice chromosome 1.</title>
        <authorList>
            <person name="Sasaki T."/>
            <person name="Matsumoto T."/>
            <person name="Yamamoto K."/>
            <person name="Sakata K."/>
            <person name="Baba T."/>
            <person name="Katayose Y."/>
            <person name="Wu J."/>
            <person name="Niimura Y."/>
            <person name="Cheng Z."/>
            <person name="Nagamura Y."/>
            <person name="Antonio B.A."/>
            <person name="Kanamori H."/>
            <person name="Hosokawa S."/>
            <person name="Masukawa M."/>
            <person name="Arikawa K."/>
            <person name="Chiden Y."/>
            <person name="Hayashi M."/>
            <person name="Okamoto M."/>
            <person name="Ando T."/>
            <person name="Aoki H."/>
            <person name="Arita K."/>
            <person name="Hamada M."/>
            <person name="Harada C."/>
            <person name="Hijishita S."/>
            <person name="Honda M."/>
            <person name="Ichikawa Y."/>
            <person name="Idonuma A."/>
            <person name="Iijima M."/>
            <person name="Ikeda M."/>
            <person name="Ikeno M."/>
            <person name="Itoh S."/>
            <person name="Itoh T."/>
            <person name="Itoh Y."/>
            <person name="Itoh Y."/>
            <person name="Iwabuchi A."/>
            <person name="Kamiya K."/>
            <person name="Karasawa W."/>
            <person name="Katagiri S."/>
            <person name="Kikuta A."/>
            <person name="Kobayashi N."/>
            <person name="Kono I."/>
            <person name="Machita K."/>
            <person name="Maehara T."/>
            <person name="Mizuno H."/>
            <person name="Mizubayashi T."/>
            <person name="Mukai Y."/>
            <person name="Nagasaki H."/>
            <person name="Nakashima M."/>
            <person name="Nakama Y."/>
            <person name="Nakamichi Y."/>
            <person name="Nakamura M."/>
            <person name="Namiki N."/>
            <person name="Negishi M."/>
            <person name="Ohta I."/>
            <person name="Ono N."/>
            <person name="Saji S."/>
            <person name="Sakai K."/>
            <person name="Shibata M."/>
            <person name="Shimokawa T."/>
            <person name="Shomura A."/>
            <person name="Song J."/>
            <person name="Takazaki Y."/>
            <person name="Terasawa K."/>
            <person name="Tsuji K."/>
            <person name="Waki K."/>
            <person name="Yamagata H."/>
            <person name="Yamane H."/>
            <person name="Yoshiki S."/>
            <person name="Yoshihara R."/>
            <person name="Yukawa K."/>
            <person name="Zhong H."/>
            <person name="Iwama H."/>
            <person name="Endo T."/>
            <person name="Ito H."/>
            <person name="Hahn J.H."/>
            <person name="Kim H.I."/>
            <person name="Eun M.Y."/>
            <person name="Yano M."/>
            <person name="Jiang J."/>
            <person name="Gojobori T."/>
        </authorList>
    </citation>
    <scope>NUCLEOTIDE SEQUENCE [LARGE SCALE GENOMIC DNA]</scope>
</reference>
<dbReference type="EMBL" id="AP003222">
    <property type="protein sequence ID" value="BAD72349.1"/>
    <property type="molecule type" value="Genomic_DNA"/>
</dbReference>
<proteinExistence type="predicted"/>
<evidence type="ECO:0000256" key="1">
    <source>
        <dbReference type="SAM" id="MobiDB-lite"/>
    </source>
</evidence>
<evidence type="ECO:0000313" key="2">
    <source>
        <dbReference type="EMBL" id="BAD72349.1"/>
    </source>
</evidence>
<feature type="compositionally biased region" description="Gly residues" evidence="1">
    <location>
        <begin position="247"/>
        <end position="256"/>
    </location>
</feature>
<name>Q5SN61_ORYSJ</name>
<feature type="compositionally biased region" description="Basic and acidic residues" evidence="1">
    <location>
        <begin position="292"/>
        <end position="303"/>
    </location>
</feature>
<feature type="compositionally biased region" description="Low complexity" evidence="1">
    <location>
        <begin position="125"/>
        <end position="143"/>
    </location>
</feature>
<feature type="region of interest" description="Disordered" evidence="1">
    <location>
        <begin position="205"/>
        <end position="303"/>
    </location>
</feature>
<feature type="compositionally biased region" description="Low complexity" evidence="1">
    <location>
        <begin position="266"/>
        <end position="276"/>
    </location>
</feature>
<gene>
    <name evidence="2" type="primary">P0003E08.17</name>
</gene>
<dbReference type="AlphaFoldDB" id="Q5SN61"/>
<feature type="compositionally biased region" description="Basic and acidic residues" evidence="1">
    <location>
        <begin position="39"/>
        <end position="57"/>
    </location>
</feature>
<feature type="compositionally biased region" description="Gly residues" evidence="1">
    <location>
        <begin position="277"/>
        <end position="290"/>
    </location>
</feature>
<accession>Q5SN61</accession>
<feature type="compositionally biased region" description="Low complexity" evidence="1">
    <location>
        <begin position="58"/>
        <end position="84"/>
    </location>
</feature>
<organism evidence="2">
    <name type="scientific">Oryza sativa subsp. japonica</name>
    <name type="common">Rice</name>
    <dbReference type="NCBI Taxonomy" id="39947"/>
    <lineage>
        <taxon>Eukaryota</taxon>
        <taxon>Viridiplantae</taxon>
        <taxon>Streptophyta</taxon>
        <taxon>Embryophyta</taxon>
        <taxon>Tracheophyta</taxon>
        <taxon>Spermatophyta</taxon>
        <taxon>Magnoliopsida</taxon>
        <taxon>Liliopsida</taxon>
        <taxon>Poales</taxon>
        <taxon>Poaceae</taxon>
        <taxon>BOP clade</taxon>
        <taxon>Oryzoideae</taxon>
        <taxon>Oryzeae</taxon>
        <taxon>Oryzinae</taxon>
        <taxon>Oryza</taxon>
        <taxon>Oryza sativa</taxon>
    </lineage>
</organism>